<dbReference type="Proteomes" id="UP000050864">
    <property type="component" value="Unassembled WGS sequence"/>
</dbReference>
<gene>
    <name evidence="1" type="ORF">ABB26_10055</name>
</gene>
<evidence type="ECO:0008006" key="3">
    <source>
        <dbReference type="Google" id="ProtNLM"/>
    </source>
</evidence>
<comment type="caution">
    <text evidence="1">The sequence shown here is derived from an EMBL/GenBank/DDBJ whole genome shotgun (WGS) entry which is preliminary data.</text>
</comment>
<reference evidence="1 2" key="1">
    <citation type="submission" date="2015-05" db="EMBL/GenBank/DDBJ databases">
        <title>Genome sequencing and analysis of members of genus Stenotrophomonas.</title>
        <authorList>
            <person name="Patil P.P."/>
            <person name="Midha S."/>
            <person name="Patil P.B."/>
        </authorList>
    </citation>
    <scope>NUCLEOTIDE SEQUENCE [LARGE SCALE GENOMIC DNA]</scope>
    <source>
        <strain evidence="1 2">DSM 18929</strain>
    </source>
</reference>
<proteinExistence type="predicted"/>
<dbReference type="EMBL" id="LDJI01000019">
    <property type="protein sequence ID" value="KRG63913.1"/>
    <property type="molecule type" value="Genomic_DNA"/>
</dbReference>
<accession>A0A0R0C2B1</accession>
<protein>
    <recommendedName>
        <fullName evidence="3">Phage protein</fullName>
    </recommendedName>
</protein>
<dbReference type="OrthoDB" id="7068425at2"/>
<dbReference type="PATRIC" id="fig|405444.3.peg.1031"/>
<evidence type="ECO:0000313" key="1">
    <source>
        <dbReference type="EMBL" id="KRG63913.1"/>
    </source>
</evidence>
<dbReference type="STRING" id="405444.ABB26_10055"/>
<dbReference type="Gene3D" id="3.30.50.20">
    <property type="entry name" value="prophage-derive protein ybcO"/>
    <property type="match status" value="1"/>
</dbReference>
<dbReference type="RefSeq" id="WP_057633676.1">
    <property type="nucleotide sequence ID" value="NZ_LDJI01000019.1"/>
</dbReference>
<name>A0A0R0C2B1_9GAMM</name>
<keyword evidence="2" id="KW-1185">Reference proteome</keyword>
<sequence length="102" mass="11609">MHGNYRDRNLLDLAYQIDCTLQIDGLCEGGPGEPCHSNQSRHGKGGALKAHDCFFASGCRSCHRELDQGKRFSREERADIWQRAHERTMLQLWQLGLIRVAA</sequence>
<organism evidence="1 2">
    <name type="scientific">Stenotrophomonas humi</name>
    <dbReference type="NCBI Taxonomy" id="405444"/>
    <lineage>
        <taxon>Bacteria</taxon>
        <taxon>Pseudomonadati</taxon>
        <taxon>Pseudomonadota</taxon>
        <taxon>Gammaproteobacteria</taxon>
        <taxon>Lysobacterales</taxon>
        <taxon>Lysobacteraceae</taxon>
        <taxon>Stenotrophomonas</taxon>
    </lineage>
</organism>
<evidence type="ECO:0000313" key="2">
    <source>
        <dbReference type="Proteomes" id="UP000050864"/>
    </source>
</evidence>
<dbReference type="AlphaFoldDB" id="A0A0R0C2B1"/>